<evidence type="ECO:0000313" key="3">
    <source>
        <dbReference type="Proteomes" id="UP000634579"/>
    </source>
</evidence>
<dbReference type="RefSeq" id="WP_194674465.1">
    <property type="nucleotide sequence ID" value="NZ_JADKRP010000001.1"/>
</dbReference>
<organism evidence="2 3">
    <name type="scientific">Clavibacter phaseoli</name>
    <dbReference type="NCBI Taxonomy" id="1734031"/>
    <lineage>
        <taxon>Bacteria</taxon>
        <taxon>Bacillati</taxon>
        <taxon>Actinomycetota</taxon>
        <taxon>Actinomycetes</taxon>
        <taxon>Micrococcales</taxon>
        <taxon>Microbacteriaceae</taxon>
        <taxon>Clavibacter</taxon>
    </lineage>
</organism>
<name>A0A8I0SHB0_9MICO</name>
<keyword evidence="3" id="KW-1185">Reference proteome</keyword>
<comment type="caution">
    <text evidence="2">The sequence shown here is derived from an EMBL/GenBank/DDBJ whole genome shotgun (WGS) entry which is preliminary data.</text>
</comment>
<dbReference type="CDD" id="cd07750">
    <property type="entry name" value="PolyPPase_VTC_like"/>
    <property type="match status" value="1"/>
</dbReference>
<proteinExistence type="predicted"/>
<accession>A0A8I0SHB0</accession>
<dbReference type="Pfam" id="PF09359">
    <property type="entry name" value="VTC"/>
    <property type="match status" value="1"/>
</dbReference>
<dbReference type="Gene3D" id="3.20.100.30">
    <property type="entry name" value="VTC, catalytic tunnel domain"/>
    <property type="match status" value="1"/>
</dbReference>
<evidence type="ECO:0000313" key="2">
    <source>
        <dbReference type="EMBL" id="MBF4630387.1"/>
    </source>
</evidence>
<reference evidence="2 3" key="1">
    <citation type="submission" date="2020-10" db="EMBL/GenBank/DDBJ databases">
        <title>Draft genome sequences of plant-associated actinobacteria.</title>
        <authorList>
            <person name="Tarlachkov S.V."/>
            <person name="Starodumova I.P."/>
            <person name="Dorofeeva L.V."/>
            <person name="Prisyazhnaya N.V."/>
            <person name="Roubtsova T.V."/>
            <person name="Chizhov V.N."/>
            <person name="Nadler S.A."/>
            <person name="Subbotin S.A."/>
            <person name="Evtushenko L.I."/>
        </authorList>
    </citation>
    <scope>NUCLEOTIDE SEQUENCE [LARGE SCALE GENOMIC DNA]</scope>
    <source>
        <strain evidence="2 3">VKM Ac-2886</strain>
    </source>
</reference>
<gene>
    <name evidence="2" type="ORF">ITJ42_04075</name>
</gene>
<dbReference type="EMBL" id="JADKRP010000001">
    <property type="protein sequence ID" value="MBF4630387.1"/>
    <property type="molecule type" value="Genomic_DNA"/>
</dbReference>
<evidence type="ECO:0000259" key="1">
    <source>
        <dbReference type="Pfam" id="PF09359"/>
    </source>
</evidence>
<dbReference type="Proteomes" id="UP000634579">
    <property type="component" value="Unassembled WGS sequence"/>
</dbReference>
<dbReference type="InterPro" id="IPR018966">
    <property type="entry name" value="VTC_domain"/>
</dbReference>
<feature type="domain" description="VTC" evidence="1">
    <location>
        <begin position="30"/>
        <end position="236"/>
    </location>
</feature>
<sequence length="261" mass="28717">MSAVRDIAALDALAPISLEELVARAALLTRVDRKYVVPLAQLDDALAGLEQGTRALEIDGRRAAAYRSVYFDTPELTSFHLAVRGRRRRFKVRTRSYLDTGECALEVKTRGGRSSTVKDRVAYVAGDEVALTPAGLAHVDETLHDAGIHDVAPRRLRPTLVTEYDRATLFVPGDESRATVDTALTWILDDRRLELPGVAIVETKSGSRPSAVDRLLWSRGHRPATISKYGTGLAALRDDLPGNRWNRVIRRHFLDGALSAA</sequence>
<dbReference type="AlphaFoldDB" id="A0A8I0SHB0"/>
<dbReference type="GO" id="GO:0006799">
    <property type="term" value="P:polyphosphate biosynthetic process"/>
    <property type="evidence" value="ECO:0007669"/>
    <property type="project" value="UniProtKB-ARBA"/>
</dbReference>
<protein>
    <submittedName>
        <fullName evidence="2">Polyphosphate polymerase domain-containing protein</fullName>
    </submittedName>
</protein>
<dbReference type="InterPro" id="IPR042267">
    <property type="entry name" value="VTC_sf"/>
</dbReference>